<organism evidence="7 8">
    <name type="scientific">Glaciibacter psychrotolerans</name>
    <dbReference type="NCBI Taxonomy" id="670054"/>
    <lineage>
        <taxon>Bacteria</taxon>
        <taxon>Bacillati</taxon>
        <taxon>Actinomycetota</taxon>
        <taxon>Actinomycetes</taxon>
        <taxon>Micrococcales</taxon>
        <taxon>Microbacteriaceae</taxon>
        <taxon>Glaciibacter</taxon>
    </lineage>
</organism>
<dbReference type="InterPro" id="IPR001647">
    <property type="entry name" value="HTH_TetR"/>
</dbReference>
<keyword evidence="8" id="KW-1185">Reference proteome</keyword>
<sequence length="205" mass="22117">MNLTSRQIAQAALDLIDTFGSEALTMKQLATQLNRRPSSLYNHIAGKDDLIERMRALIVEDIDTSSFATEPWDDALVAWARSYLAAFAARPNTIRLLATTPITDLSTLRMYDVVISALIESGWADGEAVAVMRTVEALVLGSALDIIAPDSFLSADVVPPDLATLHRALDPAHAQTSSAEAAFELGLRALFDGLRANRAAHAEIS</sequence>
<evidence type="ECO:0000259" key="6">
    <source>
        <dbReference type="PROSITE" id="PS50977"/>
    </source>
</evidence>
<dbReference type="InterPro" id="IPR036271">
    <property type="entry name" value="Tet_transcr_reg_TetR-rel_C_sf"/>
</dbReference>
<keyword evidence="4" id="KW-0804">Transcription</keyword>
<evidence type="ECO:0000256" key="2">
    <source>
        <dbReference type="ARBA" id="ARBA00023015"/>
    </source>
</evidence>
<dbReference type="SUPFAM" id="SSF48498">
    <property type="entry name" value="Tetracyclin repressor-like, C-terminal domain"/>
    <property type="match status" value="1"/>
</dbReference>
<dbReference type="InterPro" id="IPR004111">
    <property type="entry name" value="Repressor_TetR_C"/>
</dbReference>
<dbReference type="Pfam" id="PF02909">
    <property type="entry name" value="TetR_C_1"/>
    <property type="match status" value="1"/>
</dbReference>
<dbReference type="Proteomes" id="UP000537260">
    <property type="component" value="Unassembled WGS sequence"/>
</dbReference>
<name>A0A7Z0ECR1_9MICO</name>
<dbReference type="PRINTS" id="PR00400">
    <property type="entry name" value="TETREPRESSOR"/>
</dbReference>
<dbReference type="InterPro" id="IPR009057">
    <property type="entry name" value="Homeodomain-like_sf"/>
</dbReference>
<dbReference type="GO" id="GO:0003677">
    <property type="term" value="F:DNA binding"/>
    <property type="evidence" value="ECO:0007669"/>
    <property type="project" value="UniProtKB-UniRule"/>
</dbReference>
<protein>
    <submittedName>
        <fullName evidence="7">AcrR family transcriptional regulator</fullName>
    </submittedName>
</protein>
<evidence type="ECO:0000313" key="7">
    <source>
        <dbReference type="EMBL" id="NYJ19078.1"/>
    </source>
</evidence>
<evidence type="ECO:0000256" key="1">
    <source>
        <dbReference type="ARBA" id="ARBA00022491"/>
    </source>
</evidence>
<gene>
    <name evidence="7" type="ORF">HNR05_000869</name>
</gene>
<dbReference type="SUPFAM" id="SSF46689">
    <property type="entry name" value="Homeodomain-like"/>
    <property type="match status" value="1"/>
</dbReference>
<proteinExistence type="predicted"/>
<dbReference type="InterPro" id="IPR003012">
    <property type="entry name" value="Tet_transcr_reg_TetR"/>
</dbReference>
<keyword evidence="3 5" id="KW-0238">DNA-binding</keyword>
<evidence type="ECO:0000256" key="5">
    <source>
        <dbReference type="PROSITE-ProRule" id="PRU00335"/>
    </source>
</evidence>
<reference evidence="7 8" key="1">
    <citation type="submission" date="2020-07" db="EMBL/GenBank/DDBJ databases">
        <title>Sequencing the genomes of 1000 actinobacteria strains.</title>
        <authorList>
            <person name="Klenk H.-P."/>
        </authorList>
    </citation>
    <scope>NUCLEOTIDE SEQUENCE [LARGE SCALE GENOMIC DNA]</scope>
    <source>
        <strain evidence="7 8">LI1</strain>
    </source>
</reference>
<feature type="DNA-binding region" description="H-T-H motif" evidence="5">
    <location>
        <begin position="25"/>
        <end position="44"/>
    </location>
</feature>
<comment type="caution">
    <text evidence="7">The sequence shown here is derived from an EMBL/GenBank/DDBJ whole genome shotgun (WGS) entry which is preliminary data.</text>
</comment>
<evidence type="ECO:0000313" key="8">
    <source>
        <dbReference type="Proteomes" id="UP000537260"/>
    </source>
</evidence>
<dbReference type="Gene3D" id="1.10.357.10">
    <property type="entry name" value="Tetracycline Repressor, domain 2"/>
    <property type="match status" value="1"/>
</dbReference>
<dbReference type="RefSeq" id="WP_179577897.1">
    <property type="nucleotide sequence ID" value="NZ_JACCFM010000001.1"/>
</dbReference>
<keyword evidence="1" id="KW-0678">Repressor</keyword>
<dbReference type="GO" id="GO:0046677">
    <property type="term" value="P:response to antibiotic"/>
    <property type="evidence" value="ECO:0007669"/>
    <property type="project" value="InterPro"/>
</dbReference>
<dbReference type="EMBL" id="JACCFM010000001">
    <property type="protein sequence ID" value="NYJ19078.1"/>
    <property type="molecule type" value="Genomic_DNA"/>
</dbReference>
<accession>A0A7Z0ECR1</accession>
<dbReference type="AlphaFoldDB" id="A0A7Z0ECR1"/>
<dbReference type="GO" id="GO:0045892">
    <property type="term" value="P:negative regulation of DNA-templated transcription"/>
    <property type="evidence" value="ECO:0007669"/>
    <property type="project" value="InterPro"/>
</dbReference>
<evidence type="ECO:0000256" key="3">
    <source>
        <dbReference type="ARBA" id="ARBA00023125"/>
    </source>
</evidence>
<dbReference type="PROSITE" id="PS50977">
    <property type="entry name" value="HTH_TETR_2"/>
    <property type="match status" value="1"/>
</dbReference>
<keyword evidence="2" id="KW-0805">Transcription regulation</keyword>
<feature type="domain" description="HTH tetR-type" evidence="6">
    <location>
        <begin position="2"/>
        <end position="62"/>
    </location>
</feature>
<evidence type="ECO:0000256" key="4">
    <source>
        <dbReference type="ARBA" id="ARBA00023163"/>
    </source>
</evidence>